<proteinExistence type="predicted"/>
<sequence>MPREPAGRAPSATRGRRRAVIRSILALGALAALSASEIAVAQDPSPETVRAIAPTGALRAAINYGNPVLAQKGPDGEPAGVSADLARALGRRLGLPVSFVTFETAGAVVAALGGARGWDVAFLAIDPHRGETIAFSPPYVLIEGAYMVRADSPITRNDEVDRAGVRIAVGRNTAYDLYLGRHLQAAERVFAPTSADALALFLTDRPEVLASVRQPLEAYARDHAGLRLLPGRFMVIEQAVATPKANGPAAAYMRAFIEEMKASGFVAQALSRSGQDDAVVAPAAPAP</sequence>
<dbReference type="SMART" id="SM00062">
    <property type="entry name" value="PBPb"/>
    <property type="match status" value="1"/>
</dbReference>
<dbReference type="AlphaFoldDB" id="A0A509EIJ4"/>
<dbReference type="RefSeq" id="WP_142585450.1">
    <property type="nucleotide sequence ID" value="NZ_CABFPH010000108.1"/>
</dbReference>
<dbReference type="EMBL" id="CABFPH010000108">
    <property type="protein sequence ID" value="VUD74197.1"/>
    <property type="molecule type" value="Genomic_DNA"/>
</dbReference>
<reference evidence="4 5" key="1">
    <citation type="submission" date="2019-06" db="EMBL/GenBank/DDBJ databases">
        <authorList>
            <person name="Rodrigo-Torres L."/>
            <person name="Arahal R. D."/>
            <person name="Lucena T."/>
        </authorList>
    </citation>
    <scope>NUCLEOTIDE SEQUENCE [LARGE SCALE GENOMIC DNA]</scope>
    <source>
        <strain evidence="4 5">SB0023/3</strain>
    </source>
</reference>
<keyword evidence="5" id="KW-1185">Reference proteome</keyword>
<feature type="chain" id="PRO_5021289117" description="Solute-binding protein family 3/N-terminal domain-containing protein" evidence="2">
    <location>
        <begin position="42"/>
        <end position="287"/>
    </location>
</feature>
<evidence type="ECO:0000256" key="1">
    <source>
        <dbReference type="ARBA" id="ARBA00022729"/>
    </source>
</evidence>
<dbReference type="Gene3D" id="3.40.190.10">
    <property type="entry name" value="Periplasmic binding protein-like II"/>
    <property type="match status" value="2"/>
</dbReference>
<dbReference type="Pfam" id="PF00497">
    <property type="entry name" value="SBP_bac_3"/>
    <property type="match status" value="1"/>
</dbReference>
<dbReference type="PANTHER" id="PTHR35936:SF17">
    <property type="entry name" value="ARGININE-BINDING EXTRACELLULAR PROTEIN ARTP"/>
    <property type="match status" value="1"/>
</dbReference>
<dbReference type="PANTHER" id="PTHR35936">
    <property type="entry name" value="MEMBRANE-BOUND LYTIC MUREIN TRANSGLYCOSYLASE F"/>
    <property type="match status" value="1"/>
</dbReference>
<organism evidence="4 5">
    <name type="scientific">Methylobacterium symbioticum</name>
    <dbReference type="NCBI Taxonomy" id="2584084"/>
    <lineage>
        <taxon>Bacteria</taxon>
        <taxon>Pseudomonadati</taxon>
        <taxon>Pseudomonadota</taxon>
        <taxon>Alphaproteobacteria</taxon>
        <taxon>Hyphomicrobiales</taxon>
        <taxon>Methylobacteriaceae</taxon>
        <taxon>Methylobacterium</taxon>
    </lineage>
</organism>
<name>A0A509EIJ4_9HYPH</name>
<gene>
    <name evidence="4" type="ORF">MET9862_04825</name>
</gene>
<evidence type="ECO:0000313" key="5">
    <source>
        <dbReference type="Proteomes" id="UP000410984"/>
    </source>
</evidence>
<feature type="domain" description="Solute-binding protein family 3/N-terminal" evidence="3">
    <location>
        <begin position="57"/>
        <end position="277"/>
    </location>
</feature>
<accession>A0A509EIJ4</accession>
<evidence type="ECO:0000313" key="4">
    <source>
        <dbReference type="EMBL" id="VUD74197.1"/>
    </source>
</evidence>
<keyword evidence="1 2" id="KW-0732">Signal</keyword>
<evidence type="ECO:0000256" key="2">
    <source>
        <dbReference type="SAM" id="SignalP"/>
    </source>
</evidence>
<feature type="signal peptide" evidence="2">
    <location>
        <begin position="1"/>
        <end position="41"/>
    </location>
</feature>
<dbReference type="Proteomes" id="UP000410984">
    <property type="component" value="Unassembled WGS sequence"/>
</dbReference>
<dbReference type="CDD" id="cd13623">
    <property type="entry name" value="PBP2_AA_hypothetical"/>
    <property type="match status" value="1"/>
</dbReference>
<dbReference type="OrthoDB" id="6955767at2"/>
<dbReference type="SUPFAM" id="SSF53850">
    <property type="entry name" value="Periplasmic binding protein-like II"/>
    <property type="match status" value="1"/>
</dbReference>
<evidence type="ECO:0000259" key="3">
    <source>
        <dbReference type="SMART" id="SM00062"/>
    </source>
</evidence>
<protein>
    <recommendedName>
        <fullName evidence="3">Solute-binding protein family 3/N-terminal domain-containing protein</fullName>
    </recommendedName>
</protein>
<dbReference type="InterPro" id="IPR001638">
    <property type="entry name" value="Solute-binding_3/MltF_N"/>
</dbReference>